<keyword evidence="2" id="KW-1185">Reference proteome</keyword>
<dbReference type="Proteomes" id="UP000799754">
    <property type="component" value="Unassembled WGS sequence"/>
</dbReference>
<proteinExistence type="predicted"/>
<name>A0ACB6RRN2_9PLEO</name>
<gene>
    <name evidence="1" type="ORF">BU25DRAFT_424490</name>
</gene>
<organism evidence="1 2">
    <name type="scientific">Macroventuria anomochaeta</name>
    <dbReference type="NCBI Taxonomy" id="301207"/>
    <lineage>
        <taxon>Eukaryota</taxon>
        <taxon>Fungi</taxon>
        <taxon>Dikarya</taxon>
        <taxon>Ascomycota</taxon>
        <taxon>Pezizomycotina</taxon>
        <taxon>Dothideomycetes</taxon>
        <taxon>Pleosporomycetidae</taxon>
        <taxon>Pleosporales</taxon>
        <taxon>Pleosporineae</taxon>
        <taxon>Didymellaceae</taxon>
        <taxon>Macroventuria</taxon>
    </lineage>
</organism>
<evidence type="ECO:0000313" key="1">
    <source>
        <dbReference type="EMBL" id="KAF2623798.1"/>
    </source>
</evidence>
<sequence>MSPKMKKRPLLFKGSKISFDISTTFKVSRNLALPSFVSCGPLSHRAEASEYCVVVSKEPGGLRAPEICLGACFGLSTVSSDLSSMPDLVLVAYANVLCPNQKKQKWQTVALPRTSWDFLQVRRRQTSTSCIYCVLISGLEMRNHIYTFATYATTKEGCCVVPCLALAQTCRQIRHEYRSMCLRADVVINWRDVPSYFDTFFPTSKGKIVNIGLVPKCMTIFTNTFLRNDQDQIPVELDLLPILKFGLANKMFTCKFVKCEVQNSACVQDEEIFREEIQTLLAADVNTIQKLLTHQHQDWVEDVTKGRIHRLMVSHIGTDAYPHAKFYIGPGEDNSVPSEFVKTSRNKLQAEADNALRSQEVLSRHGLFAVPYNFNEYVRRVELRNIFLDNPYVFLWDFEWDETDQDSDSSFVQDWR</sequence>
<dbReference type="EMBL" id="MU006734">
    <property type="protein sequence ID" value="KAF2623798.1"/>
    <property type="molecule type" value="Genomic_DNA"/>
</dbReference>
<comment type="caution">
    <text evidence="1">The sequence shown here is derived from an EMBL/GenBank/DDBJ whole genome shotgun (WGS) entry which is preliminary data.</text>
</comment>
<protein>
    <submittedName>
        <fullName evidence="1">Uncharacterized protein</fullName>
    </submittedName>
</protein>
<evidence type="ECO:0000313" key="2">
    <source>
        <dbReference type="Proteomes" id="UP000799754"/>
    </source>
</evidence>
<reference evidence="1" key="1">
    <citation type="journal article" date="2020" name="Stud. Mycol.">
        <title>101 Dothideomycetes genomes: a test case for predicting lifestyles and emergence of pathogens.</title>
        <authorList>
            <person name="Haridas S."/>
            <person name="Albert R."/>
            <person name="Binder M."/>
            <person name="Bloem J."/>
            <person name="Labutti K."/>
            <person name="Salamov A."/>
            <person name="Andreopoulos B."/>
            <person name="Baker S."/>
            <person name="Barry K."/>
            <person name="Bills G."/>
            <person name="Bluhm B."/>
            <person name="Cannon C."/>
            <person name="Castanera R."/>
            <person name="Culley D."/>
            <person name="Daum C."/>
            <person name="Ezra D."/>
            <person name="Gonzalez J."/>
            <person name="Henrissat B."/>
            <person name="Kuo A."/>
            <person name="Liang C."/>
            <person name="Lipzen A."/>
            <person name="Lutzoni F."/>
            <person name="Magnuson J."/>
            <person name="Mondo S."/>
            <person name="Nolan M."/>
            <person name="Ohm R."/>
            <person name="Pangilinan J."/>
            <person name="Park H.-J."/>
            <person name="Ramirez L."/>
            <person name="Alfaro M."/>
            <person name="Sun H."/>
            <person name="Tritt A."/>
            <person name="Yoshinaga Y."/>
            <person name="Zwiers L.-H."/>
            <person name="Turgeon B."/>
            <person name="Goodwin S."/>
            <person name="Spatafora J."/>
            <person name="Crous P."/>
            <person name="Grigoriev I."/>
        </authorList>
    </citation>
    <scope>NUCLEOTIDE SEQUENCE</scope>
    <source>
        <strain evidence="1">CBS 525.71</strain>
    </source>
</reference>
<accession>A0ACB6RRN2</accession>